<dbReference type="GO" id="GO:0015074">
    <property type="term" value="P:DNA integration"/>
    <property type="evidence" value="ECO:0007669"/>
    <property type="project" value="InterPro"/>
</dbReference>
<dbReference type="Gene3D" id="3.30.420.10">
    <property type="entry name" value="Ribonuclease H-like superfamily/Ribonuclease H"/>
    <property type="match status" value="1"/>
</dbReference>
<dbReference type="EMBL" id="AHNR02000028">
    <property type="protein sequence ID" value="EKR55710.1"/>
    <property type="molecule type" value="Genomic_DNA"/>
</dbReference>
<dbReference type="InterPro" id="IPR001584">
    <property type="entry name" value="Integrase_cat-core"/>
</dbReference>
<evidence type="ECO:0000313" key="4">
    <source>
        <dbReference type="Proteomes" id="UP000001340"/>
    </source>
</evidence>
<dbReference type="InterPro" id="IPR036397">
    <property type="entry name" value="RNaseH_sf"/>
</dbReference>
<feature type="region of interest" description="Disordered" evidence="1">
    <location>
        <begin position="464"/>
        <end position="485"/>
    </location>
</feature>
<reference evidence="3 4" key="1">
    <citation type="submission" date="2012-10" db="EMBL/GenBank/DDBJ databases">
        <authorList>
            <person name="Harkins D.M."/>
            <person name="Durkin A.S."/>
            <person name="Brinkac L.M."/>
            <person name="Haft D.H."/>
            <person name="Selengut J.D."/>
            <person name="Sanka R."/>
            <person name="DePew J."/>
            <person name="Purushe J."/>
            <person name="Chanthongthip A."/>
            <person name="Lattana O."/>
            <person name="Phetsouvanh R."/>
            <person name="Newton P.N."/>
            <person name="Vinetz J.M."/>
            <person name="Sutton G.G."/>
            <person name="Nierman W.C."/>
            <person name="Fouts D.E."/>
        </authorList>
    </citation>
    <scope>NUCLEOTIDE SEQUENCE [LARGE SCALE GENOMIC DNA]</scope>
    <source>
        <strain evidence="3 4">UI 12758</strain>
    </source>
</reference>
<dbReference type="RefSeq" id="WP_002123372.1">
    <property type="nucleotide sequence ID" value="NZ_AHNR02000028.1"/>
</dbReference>
<feature type="domain" description="Integrase catalytic" evidence="2">
    <location>
        <begin position="173"/>
        <end position="388"/>
    </location>
</feature>
<name>A0A0E2D6V5_LEPIR</name>
<evidence type="ECO:0000256" key="1">
    <source>
        <dbReference type="SAM" id="MobiDB-lite"/>
    </source>
</evidence>
<organism evidence="3 4">
    <name type="scientific">Leptospira interrogans str. UI 12758</name>
    <dbReference type="NCBI Taxonomy" id="1049938"/>
    <lineage>
        <taxon>Bacteria</taxon>
        <taxon>Pseudomonadati</taxon>
        <taxon>Spirochaetota</taxon>
        <taxon>Spirochaetia</taxon>
        <taxon>Leptospirales</taxon>
        <taxon>Leptospiraceae</taxon>
        <taxon>Leptospira</taxon>
    </lineage>
</organism>
<protein>
    <recommendedName>
        <fullName evidence="2">Integrase catalytic domain-containing protein</fullName>
    </recommendedName>
</protein>
<accession>A0A0E2D6V5</accession>
<dbReference type="AlphaFoldDB" id="A0A0E2D6V5"/>
<comment type="caution">
    <text evidence="3">The sequence shown here is derived from an EMBL/GenBank/DDBJ whole genome shotgun (WGS) entry which is preliminary data.</text>
</comment>
<proteinExistence type="predicted"/>
<evidence type="ECO:0000313" key="3">
    <source>
        <dbReference type="EMBL" id="EKR55710.1"/>
    </source>
</evidence>
<evidence type="ECO:0000259" key="2">
    <source>
        <dbReference type="PROSITE" id="PS50994"/>
    </source>
</evidence>
<gene>
    <name evidence="3" type="ORF">LEP1GSC105_2181</name>
</gene>
<dbReference type="Proteomes" id="UP000001340">
    <property type="component" value="Unassembled WGS sequence"/>
</dbReference>
<dbReference type="GO" id="GO:0003676">
    <property type="term" value="F:nucleic acid binding"/>
    <property type="evidence" value="ECO:0007669"/>
    <property type="project" value="InterPro"/>
</dbReference>
<dbReference type="PROSITE" id="PS50994">
    <property type="entry name" value="INTEGRASE"/>
    <property type="match status" value="1"/>
</dbReference>
<sequence length="600" mass="68384">MKILDLGIVIPLYREWIYAKTVIQNAKIRGEIVQKAIRILGLSKPRVYDVFNRLEEGESVVSVAKVKRKKTGSRLGSLEKDLREKEGFILSELMYAGEVLHEQKKKTKTEGNAKTVGYALNRDYGKSQEFAIELAEKLGKIRPGVWDRHKLRRWLNDKGLARKQIKSPLASITWSEPYANRAWMIDASPLNAVYLHPSKKYLAVRPDLEMGITRIYEGSEDSQLRKVIIYVAIEVYSKTFYVRAYAPSAIGGDSTHGGENSTDHADFFSRAVLPKEDDYIPLQGLQEILYTDGHSAFKTLDPFFHRLGIKRIPHFPGHSKAKGPAEGRISAIKRSCEVRIVKGMISNLDELNELLYRYQIHRNDKLGNYAKWLSSVQKHPIRAVTKQNLKDAMISELIRDIDAYGCVSINARKYLLRYSPEEVAIDRVGEKVSIYKRYDGSYVATTNDGRHLLLDDQGPIERTSGSFENLGGRKGFRDTERTKNRKKALKGAKSVEKSLVLSDVLPDLPDTPYGKLNIPKLDMKTHTPAPPTEFSTVDDAYDWLLEELEFSEEIPDEEIDKIVLYNLKSCKRKVGSIPAQEVLDLVEMIREYFKSKELEK</sequence>